<dbReference type="PROSITE" id="PS51379">
    <property type="entry name" value="4FE4S_FER_2"/>
    <property type="match status" value="1"/>
</dbReference>
<protein>
    <recommendedName>
        <fullName evidence="9">dihydrouracil dehydrogenase (NAD(+))</fullName>
        <ecNumber evidence="9">1.3.1.1</ecNumber>
    </recommendedName>
</protein>
<evidence type="ECO:0000256" key="1">
    <source>
        <dbReference type="ARBA" id="ARBA00022723"/>
    </source>
</evidence>
<evidence type="ECO:0000313" key="12">
    <source>
        <dbReference type="EMBL" id="AEF81606.1"/>
    </source>
</evidence>
<dbReference type="SUPFAM" id="SSF51395">
    <property type="entry name" value="FMN-linked oxidoreductases"/>
    <property type="match status" value="1"/>
</dbReference>
<proteinExistence type="predicted"/>
<evidence type="ECO:0000256" key="2">
    <source>
        <dbReference type="ARBA" id="ARBA00023002"/>
    </source>
</evidence>
<dbReference type="Gene3D" id="3.30.70.20">
    <property type="match status" value="1"/>
</dbReference>
<evidence type="ECO:0000256" key="7">
    <source>
        <dbReference type="ARBA" id="ARBA00049578"/>
    </source>
</evidence>
<keyword evidence="3" id="KW-0408">Iron</keyword>
<dbReference type="EC" id="1.3.1.1" evidence="9"/>
<reference evidence="13" key="1">
    <citation type="submission" date="2009-12" db="EMBL/GenBank/DDBJ databases">
        <title>Complete sequence of Treponema azotonutricium strain ZAS-9.</title>
        <authorList>
            <person name="Tetu S.G."/>
            <person name="Matson E."/>
            <person name="Ren Q."/>
            <person name="Seshadri R."/>
            <person name="Elbourne L."/>
            <person name="Hassan K.A."/>
            <person name="Durkin A."/>
            <person name="Radune D."/>
            <person name="Mohamoud Y."/>
            <person name="Shay R."/>
            <person name="Jin S."/>
            <person name="Zhang X."/>
            <person name="Lucey K."/>
            <person name="Ballor N.R."/>
            <person name="Ottesen E."/>
            <person name="Rosenthal R."/>
            <person name="Allen A."/>
            <person name="Leadbetter J.R."/>
            <person name="Paulsen I.T."/>
        </authorList>
    </citation>
    <scope>NUCLEOTIDE SEQUENCE [LARGE SCALE GENOMIC DNA]</scope>
    <source>
        <strain evidence="13">ATCC BAA-888 / DSM 13862 / ZAS-9</strain>
    </source>
</reference>
<reference evidence="12 13" key="2">
    <citation type="journal article" date="2011" name="ISME J.">
        <title>RNA-seq reveals cooperative metabolic interactions between two termite-gut spirochete species in co-culture.</title>
        <authorList>
            <person name="Rosenthal A.Z."/>
            <person name="Matson E.G."/>
            <person name="Eldar A."/>
            <person name="Leadbetter J.R."/>
        </authorList>
    </citation>
    <scope>NUCLEOTIDE SEQUENCE [LARGE SCALE GENOMIC DNA]</scope>
    <source>
        <strain evidence="13">ATCC BAA-888 / DSM 13862 / ZAS-9</strain>
    </source>
</reference>
<evidence type="ECO:0000256" key="10">
    <source>
        <dbReference type="SAM" id="Coils"/>
    </source>
</evidence>
<keyword evidence="4" id="KW-0411">Iron-sulfur</keyword>
<evidence type="ECO:0000313" key="13">
    <source>
        <dbReference type="Proteomes" id="UP000009222"/>
    </source>
</evidence>
<dbReference type="PROSITE" id="PS00198">
    <property type="entry name" value="4FE4S_FER_1"/>
    <property type="match status" value="1"/>
</dbReference>
<keyword evidence="2" id="KW-0560">Oxidoreductase</keyword>
<dbReference type="Gene3D" id="3.20.20.70">
    <property type="entry name" value="Aldolase class I"/>
    <property type="match status" value="1"/>
</dbReference>
<dbReference type="EMBL" id="CP001841">
    <property type="protein sequence ID" value="AEF81606.1"/>
    <property type="molecule type" value="Genomic_DNA"/>
</dbReference>
<comment type="catalytic activity">
    <reaction evidence="6">
        <text>5,6-dihydrouracil + NAD(+) = uracil + NADH + H(+)</text>
        <dbReference type="Rhea" id="RHEA:20189"/>
        <dbReference type="ChEBI" id="CHEBI:15378"/>
        <dbReference type="ChEBI" id="CHEBI:15901"/>
        <dbReference type="ChEBI" id="CHEBI:17568"/>
        <dbReference type="ChEBI" id="CHEBI:57540"/>
        <dbReference type="ChEBI" id="CHEBI:57945"/>
        <dbReference type="EC" id="1.3.1.1"/>
    </reaction>
</comment>
<dbReference type="HOGENOM" id="CLU_042042_4_3_12"/>
<dbReference type="STRING" id="545695.TREAZ_2798"/>
<evidence type="ECO:0000256" key="3">
    <source>
        <dbReference type="ARBA" id="ARBA00023004"/>
    </source>
</evidence>
<gene>
    <name evidence="12" type="ordered locus">TREAZ_2798</name>
</gene>
<comment type="function">
    <text evidence="7">Involved in pyrimidine base degradation. Catalyzes physiologically the reduction of uracil to 5,6-dihydrouracil (DHU) by using NADH as a specific cosubstrate. It also catalyzes the reverse reaction and the reduction of thymine to 5,6-dihydrothymine (DHT).</text>
</comment>
<keyword evidence="1" id="KW-0479">Metal-binding</keyword>
<dbReference type="PANTHER" id="PTHR43073:SF2">
    <property type="entry name" value="DIHYDROPYRIMIDINE DEHYDROGENASE [NADP(+)]"/>
    <property type="match status" value="1"/>
</dbReference>
<feature type="coiled-coil region" evidence="10">
    <location>
        <begin position="70"/>
        <end position="125"/>
    </location>
</feature>
<keyword evidence="10" id="KW-0175">Coiled coil</keyword>
<dbReference type="Pfam" id="PF00037">
    <property type="entry name" value="Fer4"/>
    <property type="match status" value="1"/>
</dbReference>
<dbReference type="InterPro" id="IPR017900">
    <property type="entry name" value="4Fe4S_Fe_S_CS"/>
</dbReference>
<organism evidence="12 13">
    <name type="scientific">Leadbettera azotonutricia (strain ATCC BAA-888 / DSM 13862 / ZAS-9)</name>
    <name type="common">Treponema azotonutricium</name>
    <dbReference type="NCBI Taxonomy" id="545695"/>
    <lineage>
        <taxon>Bacteria</taxon>
        <taxon>Pseudomonadati</taxon>
        <taxon>Spirochaetota</taxon>
        <taxon>Spirochaetia</taxon>
        <taxon>Spirochaetales</taxon>
        <taxon>Breznakiellaceae</taxon>
        <taxon>Leadbettera</taxon>
    </lineage>
</organism>
<dbReference type="InterPro" id="IPR013785">
    <property type="entry name" value="Aldolase_TIM"/>
</dbReference>
<dbReference type="InterPro" id="IPR017896">
    <property type="entry name" value="4Fe4S_Fe-S-bd"/>
</dbReference>
<keyword evidence="13" id="KW-1185">Reference proteome</keyword>
<dbReference type="eggNOG" id="COG0167">
    <property type="taxonomic scope" value="Bacteria"/>
</dbReference>
<dbReference type="OrthoDB" id="9804603at2"/>
<dbReference type="SUPFAM" id="SSF54862">
    <property type="entry name" value="4Fe-4S ferredoxins"/>
    <property type="match status" value="1"/>
</dbReference>
<dbReference type="AlphaFoldDB" id="F5YD17"/>
<accession>F5YD17</accession>
<comment type="catalytic activity">
    <reaction evidence="5">
        <text>5,6-dihydrothymine + NAD(+) = thymine + NADH + H(+)</text>
        <dbReference type="Rhea" id="RHEA:28791"/>
        <dbReference type="ChEBI" id="CHEBI:15378"/>
        <dbReference type="ChEBI" id="CHEBI:17821"/>
        <dbReference type="ChEBI" id="CHEBI:27468"/>
        <dbReference type="ChEBI" id="CHEBI:57540"/>
        <dbReference type="ChEBI" id="CHEBI:57945"/>
        <dbReference type="EC" id="1.3.1.1"/>
    </reaction>
</comment>
<dbReference type="InParanoid" id="F5YD17"/>
<evidence type="ECO:0000256" key="6">
    <source>
        <dbReference type="ARBA" id="ARBA00048792"/>
    </source>
</evidence>
<feature type="domain" description="4Fe-4S ferredoxin-type" evidence="11">
    <location>
        <begin position="365"/>
        <end position="393"/>
    </location>
</feature>
<evidence type="ECO:0000256" key="5">
    <source>
        <dbReference type="ARBA" id="ARBA00047685"/>
    </source>
</evidence>
<dbReference type="GO" id="GO:0051536">
    <property type="term" value="F:iron-sulfur cluster binding"/>
    <property type="evidence" value="ECO:0007669"/>
    <property type="project" value="UniProtKB-KW"/>
</dbReference>
<comment type="subunit">
    <text evidence="8">Heterotetramer of 2 PreA and 2 PreT subunits.</text>
</comment>
<dbReference type="GO" id="GO:0046872">
    <property type="term" value="F:metal ion binding"/>
    <property type="evidence" value="ECO:0007669"/>
    <property type="project" value="UniProtKB-KW"/>
</dbReference>
<dbReference type="PANTHER" id="PTHR43073">
    <property type="entry name" value="DIHYDROPYRIMIDINE DEHYDROGENASE [NADP(+)]"/>
    <property type="match status" value="1"/>
</dbReference>
<evidence type="ECO:0000256" key="8">
    <source>
        <dbReference type="ARBA" id="ARBA00049714"/>
    </source>
</evidence>
<name>F5YD17_LEAAZ</name>
<evidence type="ECO:0000256" key="4">
    <source>
        <dbReference type="ARBA" id="ARBA00023014"/>
    </source>
</evidence>
<dbReference type="GO" id="GO:0004159">
    <property type="term" value="F:dihydropyrimidine dehydrogenase (NAD+) activity"/>
    <property type="evidence" value="ECO:0007669"/>
    <property type="project" value="UniProtKB-EC"/>
</dbReference>
<dbReference type="KEGG" id="taz:TREAZ_2798"/>
<dbReference type="Proteomes" id="UP000009222">
    <property type="component" value="Chromosome"/>
</dbReference>
<evidence type="ECO:0000256" key="9">
    <source>
        <dbReference type="ARBA" id="ARBA00049728"/>
    </source>
</evidence>
<sequence>MKTNFLGYELKGQIIAASCPATESLIGILLSCSNDAGAVVLKTASSTRLNQNETEGGRHCLINKQGFWAKSTFNREIMSLNEELELLTQISRIPSFGFVPFIASVTELEMDIEKWLADCRAVENAGADAIQLDLFYIENLLAVSDFEEKFISLLKEILSHTKVPVMPKLNIGLPAEYAAFLLKKAGIKYVSLLDSIKSPAPLSFSPEGQPAVNKTLLGSGLSVFGSFMLPITRNYTQVLCREGFEVCAGGGVKTAEDIADLLFLGAKTVQIATEILLHGFKRIKTLTDETSALLKKAGITDEESIKTTGQNLYNPLPKSAKYHAQWNIEKCMLKKHPEDCFHCSYNHGHANGQAFCPCINYGGLKTIAIHESCEGCGLCAQLCPHGAIEMTRID</sequence>
<evidence type="ECO:0000259" key="11">
    <source>
        <dbReference type="PROSITE" id="PS51379"/>
    </source>
</evidence>